<evidence type="ECO:0000256" key="5">
    <source>
        <dbReference type="RuleBase" id="RU000363"/>
    </source>
</evidence>
<dbReference type="STRING" id="6238.A8XC82"/>
<dbReference type="InterPro" id="IPR003033">
    <property type="entry name" value="SCP2_sterol-bd_dom"/>
</dbReference>
<dbReference type="OMA" id="WYGTIQY"/>
<dbReference type="PANTHER" id="PTHR45024:SF2">
    <property type="entry name" value="SCP2 DOMAIN-CONTAINING PROTEIN"/>
    <property type="match status" value="1"/>
</dbReference>
<dbReference type="GO" id="GO:0004300">
    <property type="term" value="F:enoyl-CoA hydratase activity"/>
    <property type="evidence" value="ECO:0000318"/>
    <property type="project" value="GO_Central"/>
</dbReference>
<dbReference type="PRINTS" id="PR00080">
    <property type="entry name" value="SDRFAMILY"/>
</dbReference>
<dbReference type="InterPro" id="IPR036527">
    <property type="entry name" value="SCP2_sterol-bd_dom_sf"/>
</dbReference>
<dbReference type="PANTHER" id="PTHR45024">
    <property type="entry name" value="DEHYDROGENASES, SHORT CHAIN"/>
    <property type="match status" value="1"/>
</dbReference>
<dbReference type="GO" id="GO:0006637">
    <property type="term" value="P:acyl-CoA metabolic process"/>
    <property type="evidence" value="ECO:0007669"/>
    <property type="project" value="EnsemblMetazoa"/>
</dbReference>
<dbReference type="GO" id="GO:0005777">
    <property type="term" value="C:peroxisome"/>
    <property type="evidence" value="ECO:0000318"/>
    <property type="project" value="GO_Central"/>
</dbReference>
<comment type="subcellular location">
    <subcellularLocation>
        <location evidence="1">Peroxisome</location>
    </subcellularLocation>
</comment>
<dbReference type="GO" id="GO:0019236">
    <property type="term" value="P:response to pheromone"/>
    <property type="evidence" value="ECO:0007669"/>
    <property type="project" value="EnsemblMetazoa"/>
</dbReference>
<dbReference type="FunCoup" id="A8XC82">
    <property type="interactions" value="1206"/>
</dbReference>
<accession>A8XC82</accession>
<feature type="domain" description="Ketoreductase" evidence="6">
    <location>
        <begin position="8"/>
        <end position="216"/>
    </location>
</feature>
<dbReference type="InterPro" id="IPR051687">
    <property type="entry name" value="Peroxisomal_Beta-Oxidation"/>
</dbReference>
<evidence type="ECO:0000256" key="3">
    <source>
        <dbReference type="ARBA" id="ARBA00023002"/>
    </source>
</evidence>
<dbReference type="GO" id="GO:0061063">
    <property type="term" value="P:positive regulation of nematode larval development"/>
    <property type="evidence" value="ECO:0007669"/>
    <property type="project" value="EnsemblMetazoa"/>
</dbReference>
<dbReference type="GO" id="GO:0043053">
    <property type="term" value="P:dauer entry"/>
    <property type="evidence" value="ECO:0007669"/>
    <property type="project" value="EnsemblMetazoa"/>
</dbReference>
<dbReference type="SUPFAM" id="SSF55718">
    <property type="entry name" value="SCP-like"/>
    <property type="match status" value="1"/>
</dbReference>
<dbReference type="Proteomes" id="UP000008549">
    <property type="component" value="Unassembled WGS sequence"/>
</dbReference>
<dbReference type="InterPro" id="IPR036291">
    <property type="entry name" value="NAD(P)-bd_dom_sf"/>
</dbReference>
<dbReference type="GO" id="GO:0003857">
    <property type="term" value="F:(3S)-3-hydroxyacyl-CoA dehydrogenase (NAD+) activity"/>
    <property type="evidence" value="ECO:0000318"/>
    <property type="project" value="GO_Central"/>
</dbReference>
<evidence type="ECO:0000313" key="9">
    <source>
        <dbReference type="WormBase" id="CBG10899"/>
    </source>
</evidence>
<evidence type="ECO:0000313" key="8">
    <source>
        <dbReference type="Proteomes" id="UP000008549"/>
    </source>
</evidence>
<keyword evidence="8" id="KW-1185">Reference proteome</keyword>
<dbReference type="InterPro" id="IPR057326">
    <property type="entry name" value="KR_dom"/>
</dbReference>
<sequence>MSLRFDGKVAIVTGAGGGLGRTYALELAKRGCKVVVNDLGGDRHGTSASSSMADKVVQEIKAAGGQAVANYDSVEFGDKIVKTAIDNFGRIGNFFQSLIFFYIGTLDIVINNAGILRDVSLLKMTELDWDLIFKVHVKGAYAVTKAAWPYMRDQKYGRIVVTSSNAGVHGNFGQANYAAAKSALIGFANSLAQEGAKYNILANTLVPTAGSRLTETVMPKNLVDALKPEYVTPLVTYMVHESFQESGKLFEAGAGWYGTIQYYKGKGKVISNASADDIAKNWSTITDMAGAEFIGTISEQSGRLMALLDENESSSAPSGGSSSGSAFPSNIKSSALFQEMADGVKADPNAVKPLKAIVLYVITDGKNELGKFTLDFKSANPSVYLGDVQNGEKPNATVTVADSDFVDIAAGKLNAQKAFMGGKLKVKGNVMLLQKLQTLLEKAKKSKL</sequence>
<dbReference type="eggNOG" id="ENOG502QPX4">
    <property type="taxonomic scope" value="Eukaryota"/>
</dbReference>
<dbReference type="HOGENOM" id="CLU_010194_14_2_1"/>
<dbReference type="Pfam" id="PF00106">
    <property type="entry name" value="adh_short"/>
    <property type="match status" value="1"/>
</dbReference>
<dbReference type="CDD" id="cd05353">
    <property type="entry name" value="hydroxyacyl-CoA-like_DH_SDR_c-like"/>
    <property type="match status" value="1"/>
</dbReference>
<dbReference type="GO" id="GO:0042811">
    <property type="term" value="P:pheromone biosynthetic process"/>
    <property type="evidence" value="ECO:0007669"/>
    <property type="project" value="EnsemblMetazoa"/>
</dbReference>
<dbReference type="SUPFAM" id="SSF51735">
    <property type="entry name" value="NAD(P)-binding Rossmann-fold domains"/>
    <property type="match status" value="1"/>
</dbReference>
<dbReference type="GO" id="GO:0006635">
    <property type="term" value="P:fatty acid beta-oxidation"/>
    <property type="evidence" value="ECO:0000318"/>
    <property type="project" value="GO_Central"/>
</dbReference>
<name>A8XC82_CAEBR</name>
<evidence type="ECO:0000256" key="4">
    <source>
        <dbReference type="ARBA" id="ARBA00023140"/>
    </source>
</evidence>
<dbReference type="Gene3D" id="3.30.1050.10">
    <property type="entry name" value="SCP2 sterol-binding domain"/>
    <property type="match status" value="1"/>
</dbReference>
<reference evidence="7 8" key="2">
    <citation type="journal article" date="2011" name="PLoS Genet.">
        <title>Caenorhabditis briggsae recombinant inbred line genotypes reveal inter-strain incompatibility and the evolution of recombination.</title>
        <authorList>
            <person name="Ross J.A."/>
            <person name="Koboldt D.C."/>
            <person name="Staisch J.E."/>
            <person name="Chamberlin H.M."/>
            <person name="Gupta B.P."/>
            <person name="Miller R.D."/>
            <person name="Baird S.E."/>
            <person name="Haag E.S."/>
        </authorList>
    </citation>
    <scope>NUCLEOTIDE SEQUENCE [LARGE SCALE GENOMIC DNA]</scope>
    <source>
        <strain evidence="7 8">AF16</strain>
    </source>
</reference>
<dbReference type="SMART" id="SM00822">
    <property type="entry name" value="PKS_KR"/>
    <property type="match status" value="1"/>
</dbReference>
<dbReference type="PRINTS" id="PR00081">
    <property type="entry name" value="GDHRDH"/>
</dbReference>
<dbReference type="InParanoid" id="A8XC82"/>
<organism evidence="7 8">
    <name type="scientific">Caenorhabditis briggsae</name>
    <dbReference type="NCBI Taxonomy" id="6238"/>
    <lineage>
        <taxon>Eukaryota</taxon>
        <taxon>Metazoa</taxon>
        <taxon>Ecdysozoa</taxon>
        <taxon>Nematoda</taxon>
        <taxon>Chromadorea</taxon>
        <taxon>Rhabditida</taxon>
        <taxon>Rhabditina</taxon>
        <taxon>Rhabditomorpha</taxon>
        <taxon>Rhabditoidea</taxon>
        <taxon>Rhabditidae</taxon>
        <taxon>Peloderinae</taxon>
        <taxon>Caenorhabditis</taxon>
    </lineage>
</organism>
<reference evidence="7 8" key="1">
    <citation type="journal article" date="2003" name="PLoS Biol.">
        <title>The genome sequence of Caenorhabditis briggsae: a platform for comparative genomics.</title>
        <authorList>
            <person name="Stein L.D."/>
            <person name="Bao Z."/>
            <person name="Blasiar D."/>
            <person name="Blumenthal T."/>
            <person name="Brent M.R."/>
            <person name="Chen N."/>
            <person name="Chinwalla A."/>
            <person name="Clarke L."/>
            <person name="Clee C."/>
            <person name="Coghlan A."/>
            <person name="Coulson A."/>
            <person name="D'Eustachio P."/>
            <person name="Fitch D.H."/>
            <person name="Fulton L.A."/>
            <person name="Fulton R.E."/>
            <person name="Griffiths-Jones S."/>
            <person name="Harris T.W."/>
            <person name="Hillier L.W."/>
            <person name="Kamath R."/>
            <person name="Kuwabara P.E."/>
            <person name="Mardis E.R."/>
            <person name="Marra M.A."/>
            <person name="Miner T.L."/>
            <person name="Minx P."/>
            <person name="Mullikin J.C."/>
            <person name="Plumb R.W."/>
            <person name="Rogers J."/>
            <person name="Schein J.E."/>
            <person name="Sohrmann M."/>
            <person name="Spieth J."/>
            <person name="Stajich J.E."/>
            <person name="Wei C."/>
            <person name="Willey D."/>
            <person name="Wilson R.K."/>
            <person name="Durbin R."/>
            <person name="Waterston R.H."/>
        </authorList>
    </citation>
    <scope>NUCLEOTIDE SEQUENCE [LARGE SCALE GENOMIC DNA]</scope>
    <source>
        <strain evidence="7 8">AF16</strain>
    </source>
</reference>
<dbReference type="EMBL" id="HE601482">
    <property type="protein sequence ID" value="CAP30180.2"/>
    <property type="molecule type" value="Genomic_DNA"/>
</dbReference>
<dbReference type="GO" id="GO:0048639">
    <property type="term" value="P:positive regulation of developmental growth"/>
    <property type="evidence" value="ECO:0007669"/>
    <property type="project" value="EnsemblMetazoa"/>
</dbReference>
<dbReference type="FunFam" id="3.30.1050.10:FF:000014">
    <property type="entry name" value="DeHydrogenases, Short chain"/>
    <property type="match status" value="1"/>
</dbReference>
<evidence type="ECO:0000256" key="2">
    <source>
        <dbReference type="ARBA" id="ARBA00006484"/>
    </source>
</evidence>
<dbReference type="InterPro" id="IPR020904">
    <property type="entry name" value="Sc_DH/Rdtase_CS"/>
</dbReference>
<dbReference type="GO" id="GO:1904070">
    <property type="term" value="P:ascaroside biosynthetic process"/>
    <property type="evidence" value="ECO:0007669"/>
    <property type="project" value="EnsemblMetazoa"/>
</dbReference>
<evidence type="ECO:0000313" key="7">
    <source>
        <dbReference type="EMBL" id="CAP30180.2"/>
    </source>
</evidence>
<dbReference type="AlphaFoldDB" id="A8XC82"/>
<dbReference type="Pfam" id="PF02036">
    <property type="entry name" value="SCP2"/>
    <property type="match status" value="1"/>
</dbReference>
<proteinExistence type="inferred from homology"/>
<evidence type="ECO:0000259" key="6">
    <source>
        <dbReference type="SMART" id="SM00822"/>
    </source>
</evidence>
<dbReference type="PROSITE" id="PS00061">
    <property type="entry name" value="ADH_SHORT"/>
    <property type="match status" value="1"/>
</dbReference>
<evidence type="ECO:0000256" key="1">
    <source>
        <dbReference type="ARBA" id="ARBA00004275"/>
    </source>
</evidence>
<dbReference type="Gene3D" id="3.40.50.720">
    <property type="entry name" value="NAD(P)-binding Rossmann-like Domain"/>
    <property type="match status" value="1"/>
</dbReference>
<dbReference type="GO" id="GO:0000038">
    <property type="term" value="P:very long-chain fatty acid metabolic process"/>
    <property type="evidence" value="ECO:0007669"/>
    <property type="project" value="EnsemblMetazoa"/>
</dbReference>
<dbReference type="GO" id="GO:0010888">
    <property type="term" value="P:negative regulation of lipid storage"/>
    <property type="evidence" value="ECO:0007669"/>
    <property type="project" value="EnsemblMetazoa"/>
</dbReference>
<protein>
    <submittedName>
        <fullName evidence="7">Protein CBR-DHS-28</fullName>
    </submittedName>
</protein>
<keyword evidence="3" id="KW-0560">Oxidoreductase</keyword>
<dbReference type="WormBase" id="CBG10899">
    <property type="protein sequence ID" value="CBP02652"/>
    <property type="gene ID" value="WBGene00032148"/>
    <property type="gene designation" value="Cbr-dhs-28"/>
</dbReference>
<comment type="similarity">
    <text evidence="2 5">Belongs to the short-chain dehydrogenases/reductases (SDR) family.</text>
</comment>
<keyword evidence="4" id="KW-0576">Peroxisome</keyword>
<dbReference type="InterPro" id="IPR002347">
    <property type="entry name" value="SDR_fam"/>
</dbReference>
<gene>
    <name evidence="9" type="primary">dhs-28</name>
    <name evidence="7" type="synonym">Cbr-dhs-28</name>
    <name evidence="9" type="ORF">CBG10899</name>
    <name evidence="7" type="ORF">CBG_10899</name>
</gene>